<dbReference type="Proteomes" id="UP000752696">
    <property type="component" value="Unassembled WGS sequence"/>
</dbReference>
<accession>A0A6V7HB23</accession>
<evidence type="ECO:0000313" key="1">
    <source>
        <dbReference type="EMBL" id="CAD1477335.1"/>
    </source>
</evidence>
<keyword evidence="2" id="KW-1185">Reference proteome</keyword>
<dbReference type="AlphaFoldDB" id="A0A6V7HB23"/>
<feature type="non-terminal residue" evidence="1">
    <location>
        <position position="1"/>
    </location>
</feature>
<reference evidence="1" key="1">
    <citation type="submission" date="2020-07" db="EMBL/GenBank/DDBJ databases">
        <authorList>
            <person name="Nazaruddin N."/>
        </authorList>
    </citation>
    <scope>NUCLEOTIDE SEQUENCE</scope>
</reference>
<organism evidence="1 2">
    <name type="scientific">Heterotrigona itama</name>
    <dbReference type="NCBI Taxonomy" id="395501"/>
    <lineage>
        <taxon>Eukaryota</taxon>
        <taxon>Metazoa</taxon>
        <taxon>Ecdysozoa</taxon>
        <taxon>Arthropoda</taxon>
        <taxon>Hexapoda</taxon>
        <taxon>Insecta</taxon>
        <taxon>Pterygota</taxon>
        <taxon>Neoptera</taxon>
        <taxon>Endopterygota</taxon>
        <taxon>Hymenoptera</taxon>
        <taxon>Apocrita</taxon>
        <taxon>Aculeata</taxon>
        <taxon>Apoidea</taxon>
        <taxon>Anthophila</taxon>
        <taxon>Apidae</taxon>
        <taxon>Heterotrigona</taxon>
    </lineage>
</organism>
<evidence type="ECO:0000313" key="2">
    <source>
        <dbReference type="Proteomes" id="UP000752696"/>
    </source>
</evidence>
<comment type="caution">
    <text evidence="1">The sequence shown here is derived from an EMBL/GenBank/DDBJ whole genome shotgun (WGS) entry which is preliminary data.</text>
</comment>
<gene>
    <name evidence="1" type="ORF">MHI_LOCUS722059</name>
</gene>
<name>A0A6V7HB23_9HYME</name>
<protein>
    <submittedName>
        <fullName evidence="1">Uncharacterized protein</fullName>
    </submittedName>
</protein>
<dbReference type="EMBL" id="CAJDYZ010009969">
    <property type="protein sequence ID" value="CAD1477335.1"/>
    <property type="molecule type" value="Genomic_DNA"/>
</dbReference>
<proteinExistence type="predicted"/>
<sequence>LRLTPDKLVDSVPYKNEECDTSNKNADTSISKDKPNLRSKIALKFGRFVTHSQRFRLQKFSMMLCAAIILKDLSQKLRIILEEQSL</sequence>
<dbReference type="OrthoDB" id="6077919at2759"/>
<feature type="non-terminal residue" evidence="1">
    <location>
        <position position="86"/>
    </location>
</feature>